<dbReference type="EMBL" id="MDDG01000019">
    <property type="protein sequence ID" value="OQE34362.1"/>
    <property type="molecule type" value="Genomic_DNA"/>
</dbReference>
<feature type="region of interest" description="Disordered" evidence="1">
    <location>
        <begin position="1"/>
        <end position="92"/>
    </location>
</feature>
<evidence type="ECO:0000313" key="2">
    <source>
        <dbReference type="EMBL" id="OQE34362.1"/>
    </source>
</evidence>
<reference evidence="3" key="1">
    <citation type="journal article" date="2017" name="Nat. Microbiol.">
        <title>Global analysis of biosynthetic gene clusters reveals vast potential of secondary metabolite production in Penicillium species.</title>
        <authorList>
            <person name="Nielsen J.C."/>
            <person name="Grijseels S."/>
            <person name="Prigent S."/>
            <person name="Ji B."/>
            <person name="Dainat J."/>
            <person name="Nielsen K.F."/>
            <person name="Frisvad J.C."/>
            <person name="Workman M."/>
            <person name="Nielsen J."/>
        </authorList>
    </citation>
    <scope>NUCLEOTIDE SEQUENCE [LARGE SCALE GENOMIC DNA]</scope>
    <source>
        <strain evidence="3">IBT 31321</strain>
    </source>
</reference>
<evidence type="ECO:0000313" key="3">
    <source>
        <dbReference type="Proteomes" id="UP000191500"/>
    </source>
</evidence>
<feature type="compositionally biased region" description="Basic and acidic residues" evidence="1">
    <location>
        <begin position="22"/>
        <end position="38"/>
    </location>
</feature>
<organism evidence="2 3">
    <name type="scientific">Penicillium coprophilum</name>
    <dbReference type="NCBI Taxonomy" id="36646"/>
    <lineage>
        <taxon>Eukaryota</taxon>
        <taxon>Fungi</taxon>
        <taxon>Dikarya</taxon>
        <taxon>Ascomycota</taxon>
        <taxon>Pezizomycotina</taxon>
        <taxon>Eurotiomycetes</taxon>
        <taxon>Eurotiomycetidae</taxon>
        <taxon>Eurotiales</taxon>
        <taxon>Aspergillaceae</taxon>
        <taxon>Penicillium</taxon>
    </lineage>
</organism>
<feature type="compositionally biased region" description="Basic residues" evidence="1">
    <location>
        <begin position="54"/>
        <end position="67"/>
    </location>
</feature>
<name>A0A1V6U7D0_9EURO</name>
<dbReference type="Proteomes" id="UP000191500">
    <property type="component" value="Unassembled WGS sequence"/>
</dbReference>
<accession>A0A1V6U7D0</accession>
<evidence type="ECO:0000256" key="1">
    <source>
        <dbReference type="SAM" id="MobiDB-lite"/>
    </source>
</evidence>
<comment type="caution">
    <text evidence="2">The sequence shown here is derived from an EMBL/GenBank/DDBJ whole genome shotgun (WGS) entry which is preliminary data.</text>
</comment>
<dbReference type="AlphaFoldDB" id="A0A1V6U7D0"/>
<protein>
    <submittedName>
        <fullName evidence="2">Uncharacterized protein</fullName>
    </submittedName>
</protein>
<gene>
    <name evidence="2" type="ORF">PENCOP_c019G06044</name>
</gene>
<sequence length="184" mass="19919">MSNEAAKTTEAASDLNPNGFVTDRKVDGERRSLRHYNDGRVSGRGRRVESNLRTKMHKNSTRTRSHARPLTLHPGELSGRSTPAAGPSPSDIAGITAAVAKLTADHPTSAKVKRLIKKLNLDADSTIETGTLRKVTSSSVASVVSSNCSTGSNSSVNARIADIEDRIRNHIKQRLLPVREEDEE</sequence>
<keyword evidence="3" id="KW-1185">Reference proteome</keyword>
<proteinExistence type="predicted"/>